<evidence type="ECO:0000313" key="7">
    <source>
        <dbReference type="Proteomes" id="UP000319257"/>
    </source>
</evidence>
<evidence type="ECO:0000256" key="1">
    <source>
        <dbReference type="ARBA" id="ARBA00003777"/>
    </source>
</evidence>
<dbReference type="Pfam" id="PF04889">
    <property type="entry name" value="Cwf_Cwc_15"/>
    <property type="match status" value="1"/>
</dbReference>
<evidence type="ECO:0000256" key="4">
    <source>
        <dbReference type="ARBA" id="ARBA00023187"/>
    </source>
</evidence>
<comment type="function">
    <text evidence="1">Involved in pre-mRNA splicing.</text>
</comment>
<dbReference type="InterPro" id="IPR006973">
    <property type="entry name" value="Cwf_Cwc_15"/>
</dbReference>
<evidence type="ECO:0000313" key="6">
    <source>
        <dbReference type="EMBL" id="TPX10853.1"/>
    </source>
</evidence>
<gene>
    <name evidence="6" type="ORF">E0L32_008242</name>
</gene>
<protein>
    <submittedName>
        <fullName evidence="6">Uncharacterized protein</fullName>
    </submittedName>
</protein>
<dbReference type="GO" id="GO:0045292">
    <property type="term" value="P:mRNA cis splicing, via spliceosome"/>
    <property type="evidence" value="ECO:0007669"/>
    <property type="project" value="TreeGrafter"/>
</dbReference>
<dbReference type="GO" id="GO:0071013">
    <property type="term" value="C:catalytic step 2 spliceosome"/>
    <property type="evidence" value="ECO:0007669"/>
    <property type="project" value="TreeGrafter"/>
</dbReference>
<dbReference type="CDD" id="cd12148">
    <property type="entry name" value="fungal_TF_MHR"/>
    <property type="match status" value="1"/>
</dbReference>
<keyword evidence="7" id="KW-1185">Reference proteome</keyword>
<sequence>MTTAHRPTFDPARGKDALRGPAYHQRLQAAHTKLKFRKAGQGGDGDREVRDLRAELLQAEAAHKAKLHGGPIPDDDSEAPESSTNASKRPLEIANHEADEEDAEAKRRRILEETRDIDADDSEEDDDDDDDSEDDSDDDEDETAELQRELEKIKRERAEKREREERERAAAEQEEKERDIALGNPLLNKPDFNIKRRWDDDVVFKNQARGTDDKGKKKEFINSLLDRRYGGHQDLKLEELQREVLSIKEAVGKSVATNLMNPSPPTSTSSPHFVNGRVPQPRALKSRVFSGEDIGLYFQRYFECFHDYFPIVRLQDPDKCYEKAPVLFWAILMVSARRFAKDSTVLPFLTESVPPEIWSAAAVPPLSVEAINALLLLCAWPLTTIRFIADPSAHYMSLAMTSCYLLGLQSGRGEQPELLRPNYQIRCTDEEAAYTWAGANIITQKVSTYIGIPTTSTSFNQTIEELLDGKASTQFPTHYSVVLECARFSNRVSKTMCAALEGVESISPHLIYMYEEEFAKLQGLMQPELSELDQFVLQSTLLELQSYYFTAPQDLTAEPKMRNIFKAFNTSQSLIQQALKLHSDKLFLAYAPHYVCRTLLLAACIIILGALSPDMRDTPLPSRNGLVQDAISTIKHCSVIGGDISWRGAKMLETYWSFCQMQAPIKVDMTRISQFSHRLGTSLVFECLRQWKRRVESTLPPTSSSTKDQPTNEGTEEGLTKPYPAGVPTDENTAEQDIQFFDWDALMTEFDWSFMPDITPSLNV</sequence>
<keyword evidence="4" id="KW-0508">mRNA splicing</keyword>
<feature type="compositionally biased region" description="Polar residues" evidence="5">
    <location>
        <begin position="699"/>
        <end position="713"/>
    </location>
</feature>
<dbReference type="OrthoDB" id="2341546at2759"/>
<feature type="compositionally biased region" description="Acidic residues" evidence="5">
    <location>
        <begin position="118"/>
        <end position="144"/>
    </location>
</feature>
<dbReference type="EMBL" id="SKBQ01000053">
    <property type="protein sequence ID" value="TPX10853.1"/>
    <property type="molecule type" value="Genomic_DNA"/>
</dbReference>
<proteinExistence type="inferred from homology"/>
<feature type="region of interest" description="Disordered" evidence="5">
    <location>
        <begin position="32"/>
        <end position="51"/>
    </location>
</feature>
<evidence type="ECO:0000256" key="3">
    <source>
        <dbReference type="ARBA" id="ARBA00022664"/>
    </source>
</evidence>
<dbReference type="AlphaFoldDB" id="A0A507ASY5"/>
<comment type="caution">
    <text evidence="6">The sequence shown here is derived from an EMBL/GenBank/DDBJ whole genome shotgun (WGS) entry which is preliminary data.</text>
</comment>
<dbReference type="GeneID" id="41975689"/>
<feature type="region of interest" description="Disordered" evidence="5">
    <location>
        <begin position="60"/>
        <end position="184"/>
    </location>
</feature>
<evidence type="ECO:0000256" key="2">
    <source>
        <dbReference type="ARBA" id="ARBA00006644"/>
    </source>
</evidence>
<evidence type="ECO:0000256" key="5">
    <source>
        <dbReference type="SAM" id="MobiDB-lite"/>
    </source>
</evidence>
<dbReference type="PANTHER" id="PTHR12718">
    <property type="entry name" value="CELL CYCLE CONTROL PROTEIN CWF15"/>
    <property type="match status" value="1"/>
</dbReference>
<dbReference type="Proteomes" id="UP000319257">
    <property type="component" value="Unassembled WGS sequence"/>
</dbReference>
<feature type="compositionally biased region" description="Basic and acidic residues" evidence="5">
    <location>
        <begin position="145"/>
        <end position="180"/>
    </location>
</feature>
<dbReference type="GO" id="GO:0003723">
    <property type="term" value="F:RNA binding"/>
    <property type="evidence" value="ECO:0007669"/>
    <property type="project" value="TreeGrafter"/>
</dbReference>
<name>A0A507ASY5_9PEZI</name>
<organism evidence="6 7">
    <name type="scientific">Thyridium curvatum</name>
    <dbReference type="NCBI Taxonomy" id="1093900"/>
    <lineage>
        <taxon>Eukaryota</taxon>
        <taxon>Fungi</taxon>
        <taxon>Dikarya</taxon>
        <taxon>Ascomycota</taxon>
        <taxon>Pezizomycotina</taxon>
        <taxon>Sordariomycetes</taxon>
        <taxon>Sordariomycetidae</taxon>
        <taxon>Thyridiales</taxon>
        <taxon>Thyridiaceae</taxon>
        <taxon>Thyridium</taxon>
    </lineage>
</organism>
<keyword evidence="3" id="KW-0507">mRNA processing</keyword>
<dbReference type="STRING" id="1093900.A0A507ASY5"/>
<feature type="region of interest" description="Disordered" evidence="5">
    <location>
        <begin position="1"/>
        <end position="20"/>
    </location>
</feature>
<dbReference type="PANTHER" id="PTHR12718:SF2">
    <property type="entry name" value="SPLICEOSOME-ASSOCIATED PROTEIN CWC15 HOMOLOG"/>
    <property type="match status" value="1"/>
</dbReference>
<comment type="similarity">
    <text evidence="2">Belongs to the CWC15 family.</text>
</comment>
<feature type="region of interest" description="Disordered" evidence="5">
    <location>
        <begin position="698"/>
        <end position="727"/>
    </location>
</feature>
<dbReference type="InParanoid" id="A0A507ASY5"/>
<accession>A0A507ASY5</accession>
<dbReference type="RefSeq" id="XP_030992564.1">
    <property type="nucleotide sequence ID" value="XM_031143075.1"/>
</dbReference>
<reference evidence="6 7" key="1">
    <citation type="submission" date="2019-06" db="EMBL/GenBank/DDBJ databases">
        <title>Draft genome sequence of the filamentous fungus Phialemoniopsis curvata isolated from diesel fuel.</title>
        <authorList>
            <person name="Varaljay V.A."/>
            <person name="Lyon W.J."/>
            <person name="Crouch A.L."/>
            <person name="Drake C.E."/>
            <person name="Hollomon J.M."/>
            <person name="Nadeau L.J."/>
            <person name="Nunn H.S."/>
            <person name="Stevenson B.S."/>
            <person name="Bojanowski C.L."/>
            <person name="Crookes-Goodson W.J."/>
        </authorList>
    </citation>
    <scope>NUCLEOTIDE SEQUENCE [LARGE SCALE GENOMIC DNA]</scope>
    <source>
        <strain evidence="6 7">D216</strain>
    </source>
</reference>